<name>A0A849I2H3_9HYPH</name>
<protein>
    <recommendedName>
        <fullName evidence="3">Class I SAM-dependent methyltransferase</fullName>
    </recommendedName>
</protein>
<dbReference type="Proteomes" id="UP000564885">
    <property type="component" value="Unassembled WGS sequence"/>
</dbReference>
<dbReference type="AlphaFoldDB" id="A0A849I2H3"/>
<evidence type="ECO:0000313" key="1">
    <source>
        <dbReference type="EMBL" id="NNM71561.1"/>
    </source>
</evidence>
<comment type="caution">
    <text evidence="1">The sequence shown here is derived from an EMBL/GenBank/DDBJ whole genome shotgun (WGS) entry which is preliminary data.</text>
</comment>
<organism evidence="1 2">
    <name type="scientific">Enterovirga aerilata</name>
    <dbReference type="NCBI Taxonomy" id="2730920"/>
    <lineage>
        <taxon>Bacteria</taxon>
        <taxon>Pseudomonadati</taxon>
        <taxon>Pseudomonadota</taxon>
        <taxon>Alphaproteobacteria</taxon>
        <taxon>Hyphomicrobiales</taxon>
        <taxon>Methylobacteriaceae</taxon>
        <taxon>Enterovirga</taxon>
    </lineage>
</organism>
<proteinExistence type="predicted"/>
<evidence type="ECO:0008006" key="3">
    <source>
        <dbReference type="Google" id="ProtNLM"/>
    </source>
</evidence>
<gene>
    <name evidence="1" type="ORF">HJG44_04000</name>
</gene>
<evidence type="ECO:0000313" key="2">
    <source>
        <dbReference type="Proteomes" id="UP000564885"/>
    </source>
</evidence>
<keyword evidence="2" id="KW-1185">Reference proteome</keyword>
<reference evidence="1 2" key="1">
    <citation type="submission" date="2020-04" db="EMBL/GenBank/DDBJ databases">
        <title>Enterovirga sp. isolate from soil.</title>
        <authorList>
            <person name="Chea S."/>
            <person name="Kim D.-U."/>
        </authorList>
    </citation>
    <scope>NUCLEOTIDE SEQUENCE [LARGE SCALE GENOMIC DNA]</scope>
    <source>
        <strain evidence="1 2">DB1703</strain>
    </source>
</reference>
<dbReference type="EMBL" id="JABEPP010000001">
    <property type="protein sequence ID" value="NNM71561.1"/>
    <property type="molecule type" value="Genomic_DNA"/>
</dbReference>
<sequence>MNIWDDHWDFRPEDCPCDVDFVAWLDEQGIRDAAIYHFGTGGHHHVGIECARPERRNHVLAITAAPREHEAFVRLAMARPEVLRFYNAVFGDIYLLNERLVPELDVVTLFHLCEFRGPANDAYGALTDLEVLQILTRRLRPGGHALFFPGSFAWDRANDSAKDVVAAWEREGGVEPVGRFRSLLVYRKAQ</sequence>
<accession>A0A849I2H3</accession>